<gene>
    <name evidence="2" type="ORF">Tco_1017997</name>
</gene>
<name>A0ABQ5FVN8_9ASTR</name>
<keyword evidence="3" id="KW-1185">Reference proteome</keyword>
<evidence type="ECO:0008006" key="4">
    <source>
        <dbReference type="Google" id="ProtNLM"/>
    </source>
</evidence>
<dbReference type="Proteomes" id="UP001151760">
    <property type="component" value="Unassembled WGS sequence"/>
</dbReference>
<evidence type="ECO:0000313" key="2">
    <source>
        <dbReference type="EMBL" id="GJT66517.1"/>
    </source>
</evidence>
<evidence type="ECO:0000313" key="3">
    <source>
        <dbReference type="Proteomes" id="UP001151760"/>
    </source>
</evidence>
<organism evidence="2 3">
    <name type="scientific">Tanacetum coccineum</name>
    <dbReference type="NCBI Taxonomy" id="301880"/>
    <lineage>
        <taxon>Eukaryota</taxon>
        <taxon>Viridiplantae</taxon>
        <taxon>Streptophyta</taxon>
        <taxon>Embryophyta</taxon>
        <taxon>Tracheophyta</taxon>
        <taxon>Spermatophyta</taxon>
        <taxon>Magnoliopsida</taxon>
        <taxon>eudicotyledons</taxon>
        <taxon>Gunneridae</taxon>
        <taxon>Pentapetalae</taxon>
        <taxon>asterids</taxon>
        <taxon>campanulids</taxon>
        <taxon>Asterales</taxon>
        <taxon>Asteraceae</taxon>
        <taxon>Asteroideae</taxon>
        <taxon>Anthemideae</taxon>
        <taxon>Anthemidinae</taxon>
        <taxon>Tanacetum</taxon>
    </lineage>
</organism>
<evidence type="ECO:0000256" key="1">
    <source>
        <dbReference type="SAM" id="MobiDB-lite"/>
    </source>
</evidence>
<feature type="compositionally biased region" description="Basic residues" evidence="1">
    <location>
        <begin position="1"/>
        <end position="10"/>
    </location>
</feature>
<protein>
    <recommendedName>
        <fullName evidence="4">BAG domain-containing protein</fullName>
    </recommendedName>
</protein>
<reference evidence="2" key="2">
    <citation type="submission" date="2022-01" db="EMBL/GenBank/DDBJ databases">
        <authorList>
            <person name="Yamashiro T."/>
            <person name="Shiraishi A."/>
            <person name="Satake H."/>
            <person name="Nakayama K."/>
        </authorList>
    </citation>
    <scope>NUCLEOTIDE SEQUENCE</scope>
</reference>
<comment type="caution">
    <text evidence="2">The sequence shown here is derived from an EMBL/GenBank/DDBJ whole genome shotgun (WGS) entry which is preliminary data.</text>
</comment>
<reference evidence="2" key="1">
    <citation type="journal article" date="2022" name="Int. J. Mol. Sci.">
        <title>Draft Genome of Tanacetum Coccineum: Genomic Comparison of Closely Related Tanacetum-Family Plants.</title>
        <authorList>
            <person name="Yamashiro T."/>
            <person name="Shiraishi A."/>
            <person name="Nakayama K."/>
            <person name="Satake H."/>
        </authorList>
    </citation>
    <scope>NUCLEOTIDE SEQUENCE</scope>
</reference>
<proteinExistence type="predicted"/>
<feature type="region of interest" description="Disordered" evidence="1">
    <location>
        <begin position="1"/>
        <end position="81"/>
    </location>
</feature>
<accession>A0ABQ5FVN8</accession>
<feature type="compositionally biased region" description="Low complexity" evidence="1">
    <location>
        <begin position="11"/>
        <end position="38"/>
    </location>
</feature>
<sequence>MLPPHRRHASPRTTTPPTTVAATAATKSDATTPPLSSSSPPPSPLHHPSPHHHITTDAIPSSSPPSSLRTTIISQPPPKDARGVEVRLTVEIVGNVPMCGHYLGDGFCSFCNSEAGNSFVNDSNPNSFNDPPNVFNHPPQPQNESYLYELCGNDSHYGYDCPPRFPLYSINHQEDLNQQDVHDRWEELLNMIKSFCEKFLQQKQAANIDRSPPQEMSIQDMEDLKQHYLDEMLSLSNALQIKDYRNEKIDIRFRRECESMIDELKGRFNGMSIEINKKKRLQRLE</sequence>
<dbReference type="EMBL" id="BQNB010017722">
    <property type="protein sequence ID" value="GJT66517.1"/>
    <property type="molecule type" value="Genomic_DNA"/>
</dbReference>